<protein>
    <recommendedName>
        <fullName evidence="3">Holliday junction resolvase</fullName>
    </recommendedName>
</protein>
<reference evidence="1 2" key="1">
    <citation type="submission" date="2024-01" db="EMBL/GenBank/DDBJ databases">
        <title>novel species in genus Adlercreutzia.</title>
        <authorList>
            <person name="Liu X."/>
        </authorList>
    </citation>
    <scope>NUCLEOTIDE SEQUENCE [LARGE SCALE GENOMIC DNA]</scope>
    <source>
        <strain evidence="1 2">R22</strain>
    </source>
</reference>
<sequence>MRKGEWLQTEFARSLHALAPAVSADCSALAHRIEDGGGSAKNVQPADFAFFGNSGRCCYIECKETAEGKPFRLSRIAGHQIDWLAAFDGLSIKFEGWVALGWRAKGHPMESALVMVPVSKVAVYEAEHGRKSIPMDEARQMGTECPRLVRMRSGKREYLWDLSRVLW</sequence>
<name>A0ABU6IXY8_9ACTN</name>
<gene>
    <name evidence="1" type="ORF">VJ920_03550</name>
</gene>
<evidence type="ECO:0000313" key="2">
    <source>
        <dbReference type="Proteomes" id="UP001343724"/>
    </source>
</evidence>
<organism evidence="1 2">
    <name type="scientific">Adlercreutzia shanghongiae</name>
    <dbReference type="NCBI Taxonomy" id="3111773"/>
    <lineage>
        <taxon>Bacteria</taxon>
        <taxon>Bacillati</taxon>
        <taxon>Actinomycetota</taxon>
        <taxon>Coriobacteriia</taxon>
        <taxon>Eggerthellales</taxon>
        <taxon>Eggerthellaceae</taxon>
        <taxon>Adlercreutzia</taxon>
    </lineage>
</organism>
<accession>A0ABU6IXY8</accession>
<dbReference type="RefSeq" id="WP_326439568.1">
    <property type="nucleotide sequence ID" value="NZ_JAYMFH010000003.1"/>
</dbReference>
<dbReference type="InterPro" id="IPR011335">
    <property type="entry name" value="Restrct_endonuc-II-like"/>
</dbReference>
<keyword evidence="2" id="KW-1185">Reference proteome</keyword>
<comment type="caution">
    <text evidence="1">The sequence shown here is derived from an EMBL/GenBank/DDBJ whole genome shotgun (WGS) entry which is preliminary data.</text>
</comment>
<dbReference type="Gene3D" id="3.40.1350.10">
    <property type="match status" value="1"/>
</dbReference>
<proteinExistence type="predicted"/>
<evidence type="ECO:0008006" key="3">
    <source>
        <dbReference type="Google" id="ProtNLM"/>
    </source>
</evidence>
<dbReference type="InterPro" id="IPR011856">
    <property type="entry name" value="tRNA_endonuc-like_dom_sf"/>
</dbReference>
<dbReference type="SUPFAM" id="SSF52980">
    <property type="entry name" value="Restriction endonuclease-like"/>
    <property type="match status" value="1"/>
</dbReference>
<dbReference type="Proteomes" id="UP001343724">
    <property type="component" value="Unassembled WGS sequence"/>
</dbReference>
<dbReference type="EMBL" id="JAYMFH010000003">
    <property type="protein sequence ID" value="MEC4294384.1"/>
    <property type="molecule type" value="Genomic_DNA"/>
</dbReference>
<evidence type="ECO:0000313" key="1">
    <source>
        <dbReference type="EMBL" id="MEC4294384.1"/>
    </source>
</evidence>